<keyword evidence="2" id="KW-0472">Membrane</keyword>
<comment type="caution">
    <text evidence="4">The sequence shown here is derived from an EMBL/GenBank/DDBJ whole genome shotgun (WGS) entry which is preliminary data.</text>
</comment>
<dbReference type="EMBL" id="AODH01000044">
    <property type="protein sequence ID" value="EUJ37013.1"/>
    <property type="molecule type" value="Genomic_DNA"/>
</dbReference>
<evidence type="ECO:0000256" key="1">
    <source>
        <dbReference type="SAM" id="MobiDB-lite"/>
    </source>
</evidence>
<gene>
    <name evidence="4" type="ORF">BCAMP_10485</name>
</gene>
<evidence type="ECO:0000313" key="4">
    <source>
        <dbReference type="EMBL" id="EUJ37013.1"/>
    </source>
</evidence>
<reference evidence="4 5" key="1">
    <citation type="submission" date="2012-12" db="EMBL/GenBank/DDBJ databases">
        <title>Novel taxa of Listeriaceae from agricultural environments in the United States.</title>
        <authorList>
            <person name="den Bakker H.C."/>
            <person name="Allred A."/>
            <person name="Warchocki S."/>
            <person name="Wright E.M."/>
            <person name="Burrell A."/>
            <person name="Nightingale K.K."/>
            <person name="Kephart D."/>
            <person name="Wiedmann M."/>
        </authorList>
    </citation>
    <scope>NUCLEOTIDE SEQUENCE [LARGE SCALE GENOMIC DNA]</scope>
    <source>
        <strain evidence="4 5">FSL F6-1037</strain>
    </source>
</reference>
<protein>
    <recommendedName>
        <fullName evidence="3">Cytoskeleton protein RodZ-like C-terminal domain-containing protein</fullName>
    </recommendedName>
</protein>
<dbReference type="PANTHER" id="PTHR34475:SF1">
    <property type="entry name" value="CYTOSKELETON PROTEIN RODZ"/>
    <property type="match status" value="1"/>
</dbReference>
<name>W7CVR4_9LIST</name>
<feature type="transmembrane region" description="Helical" evidence="2">
    <location>
        <begin position="37"/>
        <end position="58"/>
    </location>
</feature>
<keyword evidence="2" id="KW-0812">Transmembrane</keyword>
<dbReference type="InterPro" id="IPR025194">
    <property type="entry name" value="RodZ-like_C"/>
</dbReference>
<evidence type="ECO:0000313" key="5">
    <source>
        <dbReference type="Proteomes" id="UP000019243"/>
    </source>
</evidence>
<feature type="compositionally biased region" description="Basic and acidic residues" evidence="1">
    <location>
        <begin position="80"/>
        <end position="106"/>
    </location>
</feature>
<dbReference type="AlphaFoldDB" id="W7CVR4"/>
<accession>W7CVR4</accession>
<dbReference type="Pfam" id="PF13464">
    <property type="entry name" value="RodZ_C"/>
    <property type="match status" value="1"/>
</dbReference>
<proteinExistence type="predicted"/>
<feature type="domain" description="Cytoskeleton protein RodZ-like C-terminal" evidence="3">
    <location>
        <begin position="135"/>
        <end position="199"/>
    </location>
</feature>
<dbReference type="PANTHER" id="PTHR34475">
    <property type="match status" value="1"/>
</dbReference>
<sequence>MYRAEVPVKEAAVEEVTRANNQKEPRELPVFLLGKGFKLIVVALIVLVIGGIWLMMYVKGNNSDDAVVDQTPATSVSIDEATKTKESSKTEQSASKEKSTDEKTDKVTITAPEANSGSMNYVVEAASVDELTMTIEATGGDSWNSITTNTGEAVESGLLAAGDKKEIKLVKPTNLNVTIGNSQGLNMSINDEKLEFATDAITQNITIEFKQK</sequence>
<evidence type="ECO:0000259" key="3">
    <source>
        <dbReference type="Pfam" id="PF13464"/>
    </source>
</evidence>
<keyword evidence="2" id="KW-1133">Transmembrane helix</keyword>
<dbReference type="Proteomes" id="UP000019243">
    <property type="component" value="Unassembled WGS sequence"/>
</dbReference>
<keyword evidence="5" id="KW-1185">Reference proteome</keyword>
<dbReference type="STRING" id="1265861.BCAMP_10485"/>
<feature type="region of interest" description="Disordered" evidence="1">
    <location>
        <begin position="78"/>
        <end position="111"/>
    </location>
</feature>
<dbReference type="InterPro" id="IPR050400">
    <property type="entry name" value="Bact_Cytoskel_RodZ"/>
</dbReference>
<evidence type="ECO:0000256" key="2">
    <source>
        <dbReference type="SAM" id="Phobius"/>
    </source>
</evidence>
<organism evidence="4 5">
    <name type="scientific">Brochothrix campestris FSL F6-1037</name>
    <dbReference type="NCBI Taxonomy" id="1265861"/>
    <lineage>
        <taxon>Bacteria</taxon>
        <taxon>Bacillati</taxon>
        <taxon>Bacillota</taxon>
        <taxon>Bacilli</taxon>
        <taxon>Bacillales</taxon>
        <taxon>Listeriaceae</taxon>
        <taxon>Brochothrix</taxon>
    </lineage>
</organism>